<dbReference type="PANTHER" id="PTHR11435">
    <property type="entry name" value="NADH UBIQUINONE OXIDOREDUCTASE SUBUNIT ND6"/>
    <property type="match status" value="1"/>
</dbReference>
<gene>
    <name evidence="17" type="primary">ND6</name>
</gene>
<evidence type="ECO:0000256" key="14">
    <source>
        <dbReference type="ARBA" id="ARBA00031019"/>
    </source>
</evidence>
<evidence type="ECO:0000256" key="13">
    <source>
        <dbReference type="ARBA" id="ARBA00023136"/>
    </source>
</evidence>
<feature type="transmembrane region" description="Helical" evidence="16">
    <location>
        <begin position="132"/>
        <end position="152"/>
    </location>
</feature>
<keyword evidence="5" id="KW-0813">Transport</keyword>
<dbReference type="PANTHER" id="PTHR11435:SF1">
    <property type="entry name" value="NADH-UBIQUINONE OXIDOREDUCTASE CHAIN 6"/>
    <property type="match status" value="1"/>
</dbReference>
<evidence type="ECO:0000256" key="2">
    <source>
        <dbReference type="ARBA" id="ARBA00005698"/>
    </source>
</evidence>
<dbReference type="EC" id="7.1.1.2" evidence="3"/>
<sequence length="162" mass="18850">MLCIINLYMMMTILSISMMIMKHPLSITMMLIAQTTLTAMATGMLNYDFWFSYILFMIMIGGMLVVFIYMTSIASNEKFNFYKIWTLTPMIIMLPSMASYIMNKNNDMKMMYMEKSNLISLEKFYSWPSNSMIIMMIIYLLITLIATVKITSTSSGPLRQKK</sequence>
<evidence type="ECO:0000256" key="10">
    <source>
        <dbReference type="ARBA" id="ARBA00022989"/>
    </source>
</evidence>
<geneLocation type="mitochondrion" evidence="17"/>
<keyword evidence="12 17" id="KW-0496">Mitochondrion</keyword>
<keyword evidence="13 16" id="KW-0472">Membrane</keyword>
<evidence type="ECO:0000256" key="5">
    <source>
        <dbReference type="ARBA" id="ARBA00022448"/>
    </source>
</evidence>
<comment type="similarity">
    <text evidence="2">Belongs to the complex I subunit 6 family.</text>
</comment>
<evidence type="ECO:0000256" key="12">
    <source>
        <dbReference type="ARBA" id="ARBA00023128"/>
    </source>
</evidence>
<evidence type="ECO:0000256" key="15">
    <source>
        <dbReference type="ARBA" id="ARBA00049551"/>
    </source>
</evidence>
<evidence type="ECO:0000256" key="3">
    <source>
        <dbReference type="ARBA" id="ARBA00012944"/>
    </source>
</evidence>
<feature type="transmembrane region" description="Helical" evidence="16">
    <location>
        <begin position="82"/>
        <end position="102"/>
    </location>
</feature>
<keyword evidence="10 16" id="KW-1133">Transmembrane helix</keyword>
<keyword evidence="11" id="KW-0520">NAD</keyword>
<proteinExistence type="inferred from homology"/>
<protein>
    <recommendedName>
        <fullName evidence="4">NADH-ubiquinone oxidoreductase chain 6</fullName>
        <ecNumber evidence="3">7.1.1.2</ecNumber>
    </recommendedName>
    <alternativeName>
        <fullName evidence="14">NADH dehydrogenase subunit 6</fullName>
    </alternativeName>
</protein>
<evidence type="ECO:0000313" key="17">
    <source>
        <dbReference type="EMBL" id="ADO60563.1"/>
    </source>
</evidence>
<evidence type="ECO:0000256" key="1">
    <source>
        <dbReference type="ARBA" id="ARBA00004225"/>
    </source>
</evidence>
<evidence type="ECO:0000256" key="4">
    <source>
        <dbReference type="ARBA" id="ARBA00021095"/>
    </source>
</evidence>
<dbReference type="InterPro" id="IPR050269">
    <property type="entry name" value="ComplexI_Subunit6"/>
</dbReference>
<evidence type="ECO:0000256" key="7">
    <source>
        <dbReference type="ARBA" id="ARBA00022692"/>
    </source>
</evidence>
<accession>E3VTC5</accession>
<organism evidence="17">
    <name type="scientific">Ptinus rufipes</name>
    <dbReference type="NCBI Taxonomy" id="904172"/>
    <lineage>
        <taxon>Eukaryota</taxon>
        <taxon>Metazoa</taxon>
        <taxon>Ecdysozoa</taxon>
        <taxon>Arthropoda</taxon>
        <taxon>Hexapoda</taxon>
        <taxon>Insecta</taxon>
        <taxon>Pterygota</taxon>
        <taxon>Neoptera</taxon>
        <taxon>Endopterygota</taxon>
        <taxon>Coleoptera</taxon>
        <taxon>Polyphaga</taxon>
        <taxon>Bostrichiformia</taxon>
        <taxon>Ptinidae</taxon>
        <taxon>Ptininae</taxon>
        <taxon>Ptinus</taxon>
    </lineage>
</organism>
<comment type="catalytic activity">
    <reaction evidence="15">
        <text>a ubiquinone + NADH + 5 H(+)(in) = a ubiquinol + NAD(+) + 4 H(+)(out)</text>
        <dbReference type="Rhea" id="RHEA:29091"/>
        <dbReference type="Rhea" id="RHEA-COMP:9565"/>
        <dbReference type="Rhea" id="RHEA-COMP:9566"/>
        <dbReference type="ChEBI" id="CHEBI:15378"/>
        <dbReference type="ChEBI" id="CHEBI:16389"/>
        <dbReference type="ChEBI" id="CHEBI:17976"/>
        <dbReference type="ChEBI" id="CHEBI:57540"/>
        <dbReference type="ChEBI" id="CHEBI:57945"/>
        <dbReference type="EC" id="7.1.1.2"/>
    </reaction>
</comment>
<comment type="subcellular location">
    <subcellularLocation>
        <location evidence="1">Mitochondrion membrane</location>
        <topology evidence="1">Multi-pass membrane protein</topology>
    </subcellularLocation>
</comment>
<evidence type="ECO:0000256" key="11">
    <source>
        <dbReference type="ARBA" id="ARBA00023027"/>
    </source>
</evidence>
<dbReference type="AlphaFoldDB" id="E3VTC5"/>
<dbReference type="EMBL" id="HQ232819">
    <property type="protein sequence ID" value="ADO60563.1"/>
    <property type="molecule type" value="Genomic_DNA"/>
</dbReference>
<dbReference type="GO" id="GO:0008137">
    <property type="term" value="F:NADH dehydrogenase (ubiquinone) activity"/>
    <property type="evidence" value="ECO:0007669"/>
    <property type="project" value="UniProtKB-EC"/>
</dbReference>
<reference evidence="17" key="1">
    <citation type="journal article" date="2010" name="Nucleic Acids Res.">
        <title>Why barcode? High-throughput multiplex sequencing of mitochondrial genomes for molecular systematics.</title>
        <authorList>
            <person name="Timmermans M.J."/>
            <person name="Dodsworth S."/>
            <person name="Culverwell C.L."/>
            <person name="Bocak L."/>
            <person name="Ahrens D."/>
            <person name="Littlewood D.T."/>
            <person name="Pons J."/>
            <person name="Vogler A.P."/>
        </authorList>
    </citation>
    <scope>NUCLEOTIDE SEQUENCE</scope>
</reference>
<keyword evidence="9" id="KW-0249">Electron transport</keyword>
<keyword evidence="6" id="KW-0679">Respiratory chain</keyword>
<feature type="transmembrane region" description="Helical" evidence="16">
    <location>
        <begin position="51"/>
        <end position="70"/>
    </location>
</feature>
<keyword evidence="7 16" id="KW-0812">Transmembrane</keyword>
<evidence type="ECO:0000256" key="8">
    <source>
        <dbReference type="ARBA" id="ARBA00022967"/>
    </source>
</evidence>
<evidence type="ECO:0000256" key="16">
    <source>
        <dbReference type="SAM" id="Phobius"/>
    </source>
</evidence>
<evidence type="ECO:0000256" key="9">
    <source>
        <dbReference type="ARBA" id="ARBA00022982"/>
    </source>
</evidence>
<name>E3VTC5_9COLE</name>
<dbReference type="GO" id="GO:0031966">
    <property type="term" value="C:mitochondrial membrane"/>
    <property type="evidence" value="ECO:0007669"/>
    <property type="project" value="UniProtKB-SubCell"/>
</dbReference>
<keyword evidence="8" id="KW-1278">Translocase</keyword>
<evidence type="ECO:0000256" key="6">
    <source>
        <dbReference type="ARBA" id="ARBA00022660"/>
    </source>
</evidence>